<protein>
    <submittedName>
        <fullName evidence="1">Uncharacterized protein</fullName>
    </submittedName>
</protein>
<dbReference type="AlphaFoldDB" id="A0A016V7M9"/>
<accession>A0A016V7M9</accession>
<dbReference type="Proteomes" id="UP000024635">
    <property type="component" value="Unassembled WGS sequence"/>
</dbReference>
<comment type="caution">
    <text evidence="1">The sequence shown here is derived from an EMBL/GenBank/DDBJ whole genome shotgun (WGS) entry which is preliminary data.</text>
</comment>
<evidence type="ECO:0000313" key="2">
    <source>
        <dbReference type="Proteomes" id="UP000024635"/>
    </source>
</evidence>
<name>A0A016V7M9_9BILA</name>
<evidence type="ECO:0000313" key="1">
    <source>
        <dbReference type="EMBL" id="EYC22733.1"/>
    </source>
</evidence>
<dbReference type="EMBL" id="JARK01001352">
    <property type="protein sequence ID" value="EYC22733.1"/>
    <property type="molecule type" value="Genomic_DNA"/>
</dbReference>
<gene>
    <name evidence="1" type="primary">Acey_s0016.g2919</name>
    <name evidence="1" type="ORF">Y032_0016g2919</name>
</gene>
<sequence>MLSGRPSLHQLQRDAIRVERRLQPNTPSAGAGRTPTYSAVRLYLQVQKKKEACNRKVKTDDWSPHFLQTLTPATMQLRKIVGTIARISFPLYSLSHQ</sequence>
<proteinExistence type="predicted"/>
<reference evidence="2" key="1">
    <citation type="journal article" date="2015" name="Nat. Genet.">
        <title>The genome and transcriptome of the zoonotic hookworm Ancylostoma ceylanicum identify infection-specific gene families.</title>
        <authorList>
            <person name="Schwarz E.M."/>
            <person name="Hu Y."/>
            <person name="Antoshechkin I."/>
            <person name="Miller M.M."/>
            <person name="Sternberg P.W."/>
            <person name="Aroian R.V."/>
        </authorList>
    </citation>
    <scope>NUCLEOTIDE SEQUENCE</scope>
    <source>
        <strain evidence="2">HY135</strain>
    </source>
</reference>
<keyword evidence="2" id="KW-1185">Reference proteome</keyword>
<organism evidence="1 2">
    <name type="scientific">Ancylostoma ceylanicum</name>
    <dbReference type="NCBI Taxonomy" id="53326"/>
    <lineage>
        <taxon>Eukaryota</taxon>
        <taxon>Metazoa</taxon>
        <taxon>Ecdysozoa</taxon>
        <taxon>Nematoda</taxon>
        <taxon>Chromadorea</taxon>
        <taxon>Rhabditida</taxon>
        <taxon>Rhabditina</taxon>
        <taxon>Rhabditomorpha</taxon>
        <taxon>Strongyloidea</taxon>
        <taxon>Ancylostomatidae</taxon>
        <taxon>Ancylostomatinae</taxon>
        <taxon>Ancylostoma</taxon>
    </lineage>
</organism>